<dbReference type="HOGENOM" id="CLU_2656245_0_0_1"/>
<gene>
    <name evidence="2" type="ORF">TESG_08616</name>
</gene>
<organism evidence="2 3">
    <name type="scientific">Trichophyton tonsurans (strain CBS 112818)</name>
    <name type="common">Scalp ringworm fungus</name>
    <dbReference type="NCBI Taxonomy" id="647933"/>
    <lineage>
        <taxon>Eukaryota</taxon>
        <taxon>Fungi</taxon>
        <taxon>Dikarya</taxon>
        <taxon>Ascomycota</taxon>
        <taxon>Pezizomycotina</taxon>
        <taxon>Eurotiomycetes</taxon>
        <taxon>Eurotiomycetidae</taxon>
        <taxon>Onygenales</taxon>
        <taxon>Arthrodermataceae</taxon>
        <taxon>Trichophyton</taxon>
    </lineage>
</organism>
<protein>
    <submittedName>
        <fullName evidence="2">Uncharacterized protein</fullName>
    </submittedName>
</protein>
<proteinExistence type="predicted"/>
<sequence length="76" mass="8889">MNMSLSAGAQFDERSSNVSNWLVEIRLQRPRLLEDFNAMRSSDIFVRRESDGSWYRSPRHTHMQYPDRNTIAAGQT</sequence>
<dbReference type="AlphaFoldDB" id="F2S8H1"/>
<reference evidence="3" key="1">
    <citation type="journal article" date="2012" name="MBio">
        <title>Comparative genome analysis of Trichophyton rubrum and related dermatophytes reveals candidate genes involved in infection.</title>
        <authorList>
            <person name="Martinez D.A."/>
            <person name="Oliver B.G."/>
            <person name="Graeser Y."/>
            <person name="Goldberg J.M."/>
            <person name="Li W."/>
            <person name="Martinez-Rossi N.M."/>
            <person name="Monod M."/>
            <person name="Shelest E."/>
            <person name="Barton R.C."/>
            <person name="Birch E."/>
            <person name="Brakhage A.A."/>
            <person name="Chen Z."/>
            <person name="Gurr S.J."/>
            <person name="Heiman D."/>
            <person name="Heitman J."/>
            <person name="Kosti I."/>
            <person name="Rossi A."/>
            <person name="Saif S."/>
            <person name="Samalova M."/>
            <person name="Saunders C.W."/>
            <person name="Shea T."/>
            <person name="Summerbell R.C."/>
            <person name="Xu J."/>
            <person name="Young S."/>
            <person name="Zeng Q."/>
            <person name="Birren B.W."/>
            <person name="Cuomo C.A."/>
            <person name="White T.C."/>
        </authorList>
    </citation>
    <scope>NUCLEOTIDE SEQUENCE [LARGE SCALE GENOMIC DNA]</scope>
    <source>
        <strain evidence="3">CBS 112818</strain>
    </source>
</reference>
<evidence type="ECO:0000256" key="1">
    <source>
        <dbReference type="SAM" id="MobiDB-lite"/>
    </source>
</evidence>
<dbReference type="Proteomes" id="UP000009172">
    <property type="component" value="Unassembled WGS sequence"/>
</dbReference>
<dbReference type="EMBL" id="GG698527">
    <property type="protein sequence ID" value="EGD99870.1"/>
    <property type="molecule type" value="Genomic_DNA"/>
</dbReference>
<feature type="region of interest" description="Disordered" evidence="1">
    <location>
        <begin position="54"/>
        <end position="76"/>
    </location>
</feature>
<keyword evidence="3" id="KW-1185">Reference proteome</keyword>
<evidence type="ECO:0000313" key="3">
    <source>
        <dbReference type="Proteomes" id="UP000009172"/>
    </source>
</evidence>
<evidence type="ECO:0000313" key="2">
    <source>
        <dbReference type="EMBL" id="EGD99870.1"/>
    </source>
</evidence>
<accession>F2S8H1</accession>
<name>F2S8H1_TRIT1</name>